<gene>
    <name evidence="2" type="ORF">SPIL2461_LOCUS3500</name>
</gene>
<name>A0A812KV69_SYMPI</name>
<dbReference type="EMBL" id="CAJNIZ010004256">
    <property type="protein sequence ID" value="CAE7230756.1"/>
    <property type="molecule type" value="Genomic_DNA"/>
</dbReference>
<reference evidence="2" key="1">
    <citation type="submission" date="2021-02" db="EMBL/GenBank/DDBJ databases">
        <authorList>
            <person name="Dougan E. K."/>
            <person name="Rhodes N."/>
            <person name="Thang M."/>
            <person name="Chan C."/>
        </authorList>
    </citation>
    <scope>NUCLEOTIDE SEQUENCE</scope>
</reference>
<evidence type="ECO:0000313" key="3">
    <source>
        <dbReference type="Proteomes" id="UP000649617"/>
    </source>
</evidence>
<feature type="compositionally biased region" description="Basic and acidic residues" evidence="1">
    <location>
        <begin position="55"/>
        <end position="65"/>
    </location>
</feature>
<feature type="region of interest" description="Disordered" evidence="1">
    <location>
        <begin position="1"/>
        <end position="40"/>
    </location>
</feature>
<evidence type="ECO:0000256" key="1">
    <source>
        <dbReference type="SAM" id="MobiDB-lite"/>
    </source>
</evidence>
<sequence length="117" mass="13338">AAALLTAAASRTGEAHLPEPQPPTEEMDEAADFPPETPSPAVEIEELLSIPPDLPKLEGTWHPDPYDPPYPPKKRKARRRKLELTNQEWRLFFRFGREYEKLWGHWGRRGSLGQSLA</sequence>
<keyword evidence="3" id="KW-1185">Reference proteome</keyword>
<dbReference type="Proteomes" id="UP000649617">
    <property type="component" value="Unassembled WGS sequence"/>
</dbReference>
<proteinExistence type="predicted"/>
<dbReference type="AlphaFoldDB" id="A0A812KV69"/>
<organism evidence="2 3">
    <name type="scientific">Symbiodinium pilosum</name>
    <name type="common">Dinoflagellate</name>
    <dbReference type="NCBI Taxonomy" id="2952"/>
    <lineage>
        <taxon>Eukaryota</taxon>
        <taxon>Sar</taxon>
        <taxon>Alveolata</taxon>
        <taxon>Dinophyceae</taxon>
        <taxon>Suessiales</taxon>
        <taxon>Symbiodiniaceae</taxon>
        <taxon>Symbiodinium</taxon>
    </lineage>
</organism>
<protein>
    <submittedName>
        <fullName evidence="2">Uncharacterized protein</fullName>
    </submittedName>
</protein>
<feature type="non-terminal residue" evidence="2">
    <location>
        <position position="117"/>
    </location>
</feature>
<evidence type="ECO:0000313" key="2">
    <source>
        <dbReference type="EMBL" id="CAE7230756.1"/>
    </source>
</evidence>
<accession>A0A812KV69</accession>
<comment type="caution">
    <text evidence="2">The sequence shown here is derived from an EMBL/GenBank/DDBJ whole genome shotgun (WGS) entry which is preliminary data.</text>
</comment>
<feature type="region of interest" description="Disordered" evidence="1">
    <location>
        <begin position="53"/>
        <end position="79"/>
    </location>
</feature>